<dbReference type="Gene3D" id="1.10.3720.10">
    <property type="entry name" value="MetI-like"/>
    <property type="match status" value="1"/>
</dbReference>
<reference evidence="9 10" key="1">
    <citation type="submission" date="2016-12" db="EMBL/GenBank/DDBJ databases">
        <title>The draft genome sequence of Actinophytocola sp. 11-183.</title>
        <authorList>
            <person name="Wang W."/>
            <person name="Yuan L."/>
        </authorList>
    </citation>
    <scope>NUCLEOTIDE SEQUENCE [LARGE SCALE GENOMIC DNA]</scope>
    <source>
        <strain evidence="9 10">11-183</strain>
    </source>
</reference>
<evidence type="ECO:0000259" key="8">
    <source>
        <dbReference type="PROSITE" id="PS50928"/>
    </source>
</evidence>
<dbReference type="InterPro" id="IPR035906">
    <property type="entry name" value="MetI-like_sf"/>
</dbReference>
<feature type="domain" description="ABC transmembrane type-1" evidence="8">
    <location>
        <begin position="15"/>
        <end position="213"/>
    </location>
</feature>
<dbReference type="EMBL" id="MSIE01000002">
    <property type="protein sequence ID" value="OLF19289.1"/>
    <property type="molecule type" value="Genomic_DNA"/>
</dbReference>
<dbReference type="CDD" id="cd06261">
    <property type="entry name" value="TM_PBP2"/>
    <property type="match status" value="1"/>
</dbReference>
<evidence type="ECO:0000256" key="7">
    <source>
        <dbReference type="RuleBase" id="RU363032"/>
    </source>
</evidence>
<feature type="transmembrane region" description="Helical" evidence="7">
    <location>
        <begin position="189"/>
        <end position="213"/>
    </location>
</feature>
<feature type="transmembrane region" description="Helical" evidence="7">
    <location>
        <begin position="83"/>
        <end position="106"/>
    </location>
</feature>
<evidence type="ECO:0000313" key="9">
    <source>
        <dbReference type="EMBL" id="OLF19289.1"/>
    </source>
</evidence>
<keyword evidence="3" id="KW-1003">Cell membrane</keyword>
<gene>
    <name evidence="9" type="ORF">BU204_02780</name>
</gene>
<dbReference type="InterPro" id="IPR051322">
    <property type="entry name" value="AA_ABC_Transporter_Permease"/>
</dbReference>
<organism evidence="9 10">
    <name type="scientific">Actinophytocola xanthii</name>
    <dbReference type="NCBI Taxonomy" id="1912961"/>
    <lineage>
        <taxon>Bacteria</taxon>
        <taxon>Bacillati</taxon>
        <taxon>Actinomycetota</taxon>
        <taxon>Actinomycetes</taxon>
        <taxon>Pseudonocardiales</taxon>
        <taxon>Pseudonocardiaceae</taxon>
    </lineage>
</organism>
<evidence type="ECO:0000256" key="4">
    <source>
        <dbReference type="ARBA" id="ARBA00022692"/>
    </source>
</evidence>
<keyword evidence="5 7" id="KW-1133">Transmembrane helix</keyword>
<dbReference type="Pfam" id="PF00528">
    <property type="entry name" value="BPD_transp_1"/>
    <property type="match status" value="1"/>
</dbReference>
<accession>A0A1Q8CY71</accession>
<dbReference type="Proteomes" id="UP000185596">
    <property type="component" value="Unassembled WGS sequence"/>
</dbReference>
<keyword evidence="6 7" id="KW-0472">Membrane</keyword>
<feature type="transmembrane region" description="Helical" evidence="7">
    <location>
        <begin position="20"/>
        <end position="42"/>
    </location>
</feature>
<comment type="caution">
    <text evidence="9">The sequence shown here is derived from an EMBL/GenBank/DDBJ whole genome shotgun (WGS) entry which is preliminary data.</text>
</comment>
<comment type="similarity">
    <text evidence="7">Belongs to the binding-protein-dependent transport system permease family.</text>
</comment>
<evidence type="ECO:0000256" key="1">
    <source>
        <dbReference type="ARBA" id="ARBA00004651"/>
    </source>
</evidence>
<evidence type="ECO:0000256" key="2">
    <source>
        <dbReference type="ARBA" id="ARBA00022448"/>
    </source>
</evidence>
<sequence>MERLWELRDLFWESVLETLYIVAVTLGIGGIGGLVIGVALYVTRKGGLLANAPVSIVLNVLVNFFRPIPFVIFIGAVQPLARLVVGIGIGNRAIIFALSLAAAFGISRIVEQNLVSVDPGVIEAARAMGAGRFRTILTVLIPEALGPLILGYTFVFVALVDMSAIAGVIGGGGLGNFAIVYGYRQFNPAVTWVAVIAIVVIVQVAQFAGNVLARRILRR</sequence>
<dbReference type="InterPro" id="IPR000515">
    <property type="entry name" value="MetI-like"/>
</dbReference>
<dbReference type="PANTHER" id="PTHR30450:SF14">
    <property type="entry name" value="TRANSPORTER, PERMEASE PROTEIN, PUTATIVE-RELATED"/>
    <property type="match status" value="1"/>
</dbReference>
<dbReference type="OrthoDB" id="9793490at2"/>
<evidence type="ECO:0000256" key="5">
    <source>
        <dbReference type="ARBA" id="ARBA00022989"/>
    </source>
</evidence>
<comment type="subcellular location">
    <subcellularLocation>
        <location evidence="1 7">Cell membrane</location>
        <topology evidence="1 7">Multi-pass membrane protein</topology>
    </subcellularLocation>
</comment>
<keyword evidence="10" id="KW-1185">Reference proteome</keyword>
<feature type="transmembrane region" description="Helical" evidence="7">
    <location>
        <begin position="54"/>
        <end position="77"/>
    </location>
</feature>
<evidence type="ECO:0000256" key="3">
    <source>
        <dbReference type="ARBA" id="ARBA00022475"/>
    </source>
</evidence>
<dbReference type="PANTHER" id="PTHR30450">
    <property type="entry name" value="ABC TRANSPORTER PERMEASE"/>
    <property type="match status" value="1"/>
</dbReference>
<dbReference type="GO" id="GO:0005886">
    <property type="term" value="C:plasma membrane"/>
    <property type="evidence" value="ECO:0007669"/>
    <property type="project" value="UniProtKB-SubCell"/>
</dbReference>
<keyword evidence="2 7" id="KW-0813">Transport</keyword>
<dbReference type="GO" id="GO:0048473">
    <property type="term" value="P:D-methionine transmembrane transport"/>
    <property type="evidence" value="ECO:0007669"/>
    <property type="project" value="TreeGrafter"/>
</dbReference>
<proteinExistence type="inferred from homology"/>
<dbReference type="SUPFAM" id="SSF161098">
    <property type="entry name" value="MetI-like"/>
    <property type="match status" value="1"/>
</dbReference>
<dbReference type="AlphaFoldDB" id="A0A1Q8CY71"/>
<dbReference type="PROSITE" id="PS50928">
    <property type="entry name" value="ABC_TM1"/>
    <property type="match status" value="1"/>
</dbReference>
<feature type="transmembrane region" description="Helical" evidence="7">
    <location>
        <begin position="144"/>
        <end position="169"/>
    </location>
</feature>
<dbReference type="RefSeq" id="WP_075123893.1">
    <property type="nucleotide sequence ID" value="NZ_MSIE01000002.1"/>
</dbReference>
<keyword evidence="4 7" id="KW-0812">Transmembrane</keyword>
<protein>
    <submittedName>
        <fullName evidence="9">ABC transporter permease</fullName>
    </submittedName>
</protein>
<evidence type="ECO:0000256" key="6">
    <source>
        <dbReference type="ARBA" id="ARBA00023136"/>
    </source>
</evidence>
<name>A0A1Q8CY71_9PSEU</name>
<evidence type="ECO:0000313" key="10">
    <source>
        <dbReference type="Proteomes" id="UP000185596"/>
    </source>
</evidence>
<dbReference type="STRING" id="1912961.BU204_02780"/>